<reference evidence="2" key="1">
    <citation type="submission" date="2018-03" db="EMBL/GenBank/DDBJ databases">
        <authorList>
            <person name="Zecchin S."/>
        </authorList>
    </citation>
    <scope>NUCLEOTIDE SEQUENCE [LARGE SCALE GENOMIC DNA]</scope>
</reference>
<protein>
    <submittedName>
        <fullName evidence="1">Uncharacterized protein</fullName>
    </submittedName>
</protein>
<dbReference type="AlphaFoldDB" id="A0A2U3QID7"/>
<evidence type="ECO:0000313" key="2">
    <source>
        <dbReference type="Proteomes" id="UP000245125"/>
    </source>
</evidence>
<dbReference type="OrthoDB" id="9782620at2"/>
<accession>A0A2U3QID7</accession>
<gene>
    <name evidence="1" type="ORF">NBG4_430015</name>
</gene>
<organism evidence="1 2">
    <name type="scientific">Candidatus Sulfobium mesophilum</name>
    <dbReference type="NCBI Taxonomy" id="2016548"/>
    <lineage>
        <taxon>Bacteria</taxon>
        <taxon>Pseudomonadati</taxon>
        <taxon>Nitrospirota</taxon>
        <taxon>Nitrospiria</taxon>
        <taxon>Nitrospirales</taxon>
        <taxon>Nitrospiraceae</taxon>
        <taxon>Candidatus Sulfobium</taxon>
    </lineage>
</organism>
<dbReference type="Proteomes" id="UP000245125">
    <property type="component" value="Unassembled WGS sequence"/>
</dbReference>
<keyword evidence="2" id="KW-1185">Reference proteome</keyword>
<dbReference type="EMBL" id="OUUY01000090">
    <property type="protein sequence ID" value="SPQ01120.1"/>
    <property type="molecule type" value="Genomic_DNA"/>
</dbReference>
<proteinExistence type="predicted"/>
<name>A0A2U3QID7_9BACT</name>
<evidence type="ECO:0000313" key="1">
    <source>
        <dbReference type="EMBL" id="SPQ01120.1"/>
    </source>
</evidence>
<sequence length="322" mass="35390">MPQYISDIPELSTTELNYIEDNLRVFYSENRYGPNPQLSFIFGHHGLYATDADFLGHEGISWLPGLADWGIGGTELQNKFRNWQVSSYTVILILKKNFFDSSAVQLSTGTLLDGQYRIVAVDNNGVSTTVTSIDRWPVVMITSPVDKHLGSANPYAFVVPRTKTNPIRALIFNDPQYCSIDFVSFAVDDAEIGAMQRVSDNPADRIYNVWEGFWGTTNVSGEHKVDVSVKCSDQPAPITNAITVDVEEALDLISLPNGREAFSYPPSVFPNASANTSIINPIGVGSVAAGGNMFSLRLFLSQFSGPVDIYGAFRSSNDPRHC</sequence>